<protein>
    <submittedName>
        <fullName evidence="2">Uncharacterized protein</fullName>
    </submittedName>
</protein>
<keyword evidence="3" id="KW-1185">Reference proteome</keyword>
<dbReference type="EMBL" id="CP103424">
    <property type="protein sequence ID" value="UWD35318.1"/>
    <property type="molecule type" value="Genomic_DNA"/>
</dbReference>
<keyword evidence="1" id="KW-0472">Membrane</keyword>
<dbReference type="RefSeq" id="WP_259430460.1">
    <property type="nucleotide sequence ID" value="NZ_CP103424.1"/>
</dbReference>
<sequence>MTIRVKDNDKYKGEITINFTIKAQIDKITTNTDAGSFNTINQEQIIWAFIDKNKDKDPSLTRNDFEIVRSASNNSLTLRVRHNHQKYQGEITINFRIRTQISEVQNIEVNAGVFNSNEQNAIIQAFINNNKEILSELKVQDFKVIGNATNNSVLVKVINSDKYQGEIRIHFRVRTLISDVIIDPTEAGAFNSFNVEEIIQAFIKINKQKIKGLDRNNFRIIEASPQTQNTWIRIGVVNSDEFQGEITINFRIRTQIIDVVNITNVGTFDSKDTTKIISEFIRLNHHQLFGHDLNNFRIVQTTNNSVTVEVIKSDKFQGQIVIEFQMKTNISEVDMDTHVGTLDSSSEDEALNRFIAINAAKLPGINRLNLKVVNSSDTAVVVDVIDSSRFQGRFTITYGIKSRKTEVVAGSTVGATVGGAGTAGSIFATLRRRRKNNN</sequence>
<keyword evidence="1" id="KW-0812">Transmembrane</keyword>
<organism evidence="2 3">
    <name type="scientific">Mycoplasma cottewii</name>
    <dbReference type="NCBI Taxonomy" id="51364"/>
    <lineage>
        <taxon>Bacteria</taxon>
        <taxon>Bacillati</taxon>
        <taxon>Mycoplasmatota</taxon>
        <taxon>Mollicutes</taxon>
        <taxon>Mycoplasmataceae</taxon>
        <taxon>Mycoplasma</taxon>
    </lineage>
</organism>
<dbReference type="Proteomes" id="UP001059819">
    <property type="component" value="Chromosome"/>
</dbReference>
<evidence type="ECO:0000313" key="3">
    <source>
        <dbReference type="Proteomes" id="UP001059819"/>
    </source>
</evidence>
<name>A0ABY5U1G0_9MOLU</name>
<accession>A0ABY5U1G0</accession>
<evidence type="ECO:0000256" key="1">
    <source>
        <dbReference type="SAM" id="Phobius"/>
    </source>
</evidence>
<evidence type="ECO:0000313" key="2">
    <source>
        <dbReference type="EMBL" id="UWD35318.1"/>
    </source>
</evidence>
<keyword evidence="1" id="KW-1133">Transmembrane helix</keyword>
<feature type="transmembrane region" description="Helical" evidence="1">
    <location>
        <begin position="407"/>
        <end position="430"/>
    </location>
</feature>
<reference evidence="2" key="1">
    <citation type="submission" date="2022-08" db="EMBL/GenBank/DDBJ databases">
        <title>Complete genome sequence of Mycoplasma cottewii type strain VIS.</title>
        <authorList>
            <person name="Spergser J."/>
        </authorList>
    </citation>
    <scope>NUCLEOTIDE SEQUENCE</scope>
    <source>
        <strain evidence="2">VIS</strain>
    </source>
</reference>
<gene>
    <name evidence="2" type="ORF">NX779_01625</name>
</gene>
<proteinExistence type="predicted"/>